<sequence>MARKLTRGGKLQIVIYCADILQIYLQVFIVTVFAKIARNFEIEKPSAPWNAAGVEARLPTKVLRQKSSVLNFHIGEYRRIQRLDLAGCHRAVACVKQISLTVRRGKLEQLSKTGQIREKGLVETIGIPVGTRLQRGCPLEDN</sequence>
<evidence type="ECO:0000313" key="3">
    <source>
        <dbReference type="Proteomes" id="UP001177670"/>
    </source>
</evidence>
<dbReference type="Proteomes" id="UP001177670">
    <property type="component" value="Unassembled WGS sequence"/>
</dbReference>
<keyword evidence="1" id="KW-0472">Membrane</keyword>
<keyword evidence="1" id="KW-0812">Transmembrane</keyword>
<feature type="transmembrane region" description="Helical" evidence="1">
    <location>
        <begin position="13"/>
        <end position="34"/>
    </location>
</feature>
<accession>A0AA40FHG1</accession>
<comment type="caution">
    <text evidence="2">The sequence shown here is derived from an EMBL/GenBank/DDBJ whole genome shotgun (WGS) entry which is preliminary data.</text>
</comment>
<proteinExistence type="predicted"/>
<name>A0AA40FHG1_9HYME</name>
<dbReference type="EMBL" id="JAHYIQ010000038">
    <property type="protein sequence ID" value="KAK1119052.1"/>
    <property type="molecule type" value="Genomic_DNA"/>
</dbReference>
<protein>
    <submittedName>
        <fullName evidence="2">Uncharacterized protein</fullName>
    </submittedName>
</protein>
<evidence type="ECO:0000256" key="1">
    <source>
        <dbReference type="SAM" id="Phobius"/>
    </source>
</evidence>
<keyword evidence="3" id="KW-1185">Reference proteome</keyword>
<dbReference type="AlphaFoldDB" id="A0AA40FHG1"/>
<evidence type="ECO:0000313" key="2">
    <source>
        <dbReference type="EMBL" id="KAK1119052.1"/>
    </source>
</evidence>
<reference evidence="2" key="1">
    <citation type="submission" date="2021-10" db="EMBL/GenBank/DDBJ databases">
        <title>Melipona bicolor Genome sequencing and assembly.</title>
        <authorList>
            <person name="Araujo N.S."/>
            <person name="Arias M.C."/>
        </authorList>
    </citation>
    <scope>NUCLEOTIDE SEQUENCE</scope>
    <source>
        <strain evidence="2">USP_2M_L1-L4_2017</strain>
        <tissue evidence="2">Whole body</tissue>
    </source>
</reference>
<gene>
    <name evidence="2" type="ORF">K0M31_013559</name>
</gene>
<keyword evidence="1" id="KW-1133">Transmembrane helix</keyword>
<organism evidence="2 3">
    <name type="scientific">Melipona bicolor</name>
    <dbReference type="NCBI Taxonomy" id="60889"/>
    <lineage>
        <taxon>Eukaryota</taxon>
        <taxon>Metazoa</taxon>
        <taxon>Ecdysozoa</taxon>
        <taxon>Arthropoda</taxon>
        <taxon>Hexapoda</taxon>
        <taxon>Insecta</taxon>
        <taxon>Pterygota</taxon>
        <taxon>Neoptera</taxon>
        <taxon>Endopterygota</taxon>
        <taxon>Hymenoptera</taxon>
        <taxon>Apocrita</taxon>
        <taxon>Aculeata</taxon>
        <taxon>Apoidea</taxon>
        <taxon>Anthophila</taxon>
        <taxon>Apidae</taxon>
        <taxon>Melipona</taxon>
    </lineage>
</organism>